<dbReference type="SUPFAM" id="SSF53474">
    <property type="entry name" value="alpha/beta-Hydrolases"/>
    <property type="match status" value="1"/>
</dbReference>
<gene>
    <name evidence="3" type="ORF">BDY21DRAFT_25981</name>
</gene>
<keyword evidence="4" id="KW-1185">Reference proteome</keyword>
<dbReference type="AlphaFoldDB" id="A0A6A6P0M9"/>
<dbReference type="PANTHER" id="PTHR47751:SF1">
    <property type="entry name" value="SUPERFAMILY HYDROLASE, PUTATIVE (AFU_ORTHOLOGUE AFUA_2G16580)-RELATED"/>
    <property type="match status" value="1"/>
</dbReference>
<dbReference type="OrthoDB" id="2498029at2759"/>
<comment type="similarity">
    <text evidence="1">Belongs to the polyketide transferase af380 family.</text>
</comment>
<evidence type="ECO:0000256" key="1">
    <source>
        <dbReference type="ARBA" id="ARBA00029464"/>
    </source>
</evidence>
<protein>
    <submittedName>
        <fullName evidence="3">Alpha/Beta hydrolase protein</fullName>
    </submittedName>
</protein>
<dbReference type="InterPro" id="IPR002925">
    <property type="entry name" value="Dienelactn_hydro"/>
</dbReference>
<evidence type="ECO:0000313" key="4">
    <source>
        <dbReference type="Proteomes" id="UP000799766"/>
    </source>
</evidence>
<accession>A0A6A6P0M9</accession>
<keyword evidence="3" id="KW-0378">Hydrolase</keyword>
<organism evidence="3 4">
    <name type="scientific">Lineolata rhizophorae</name>
    <dbReference type="NCBI Taxonomy" id="578093"/>
    <lineage>
        <taxon>Eukaryota</taxon>
        <taxon>Fungi</taxon>
        <taxon>Dikarya</taxon>
        <taxon>Ascomycota</taxon>
        <taxon>Pezizomycotina</taxon>
        <taxon>Dothideomycetes</taxon>
        <taxon>Dothideomycetes incertae sedis</taxon>
        <taxon>Lineolatales</taxon>
        <taxon>Lineolataceae</taxon>
        <taxon>Lineolata</taxon>
    </lineage>
</organism>
<dbReference type="InterPro" id="IPR051411">
    <property type="entry name" value="Polyketide_trans_af380"/>
</dbReference>
<feature type="domain" description="Dienelactone hydrolase" evidence="2">
    <location>
        <begin position="28"/>
        <end position="138"/>
    </location>
</feature>
<dbReference type="GO" id="GO:0016787">
    <property type="term" value="F:hydrolase activity"/>
    <property type="evidence" value="ECO:0007669"/>
    <property type="project" value="UniProtKB-KW"/>
</dbReference>
<evidence type="ECO:0000259" key="2">
    <source>
        <dbReference type="Pfam" id="PF01738"/>
    </source>
</evidence>
<dbReference type="Pfam" id="PF01738">
    <property type="entry name" value="DLH"/>
    <property type="match status" value="1"/>
</dbReference>
<dbReference type="Proteomes" id="UP000799766">
    <property type="component" value="Unassembled WGS sequence"/>
</dbReference>
<proteinExistence type="inferred from homology"/>
<dbReference type="PANTHER" id="PTHR47751">
    <property type="entry name" value="SUPERFAMILY HYDROLASE, PUTATIVE (AFU_ORTHOLOGUE AFUA_2G16580)-RELATED"/>
    <property type="match status" value="1"/>
</dbReference>
<reference evidence="3" key="1">
    <citation type="journal article" date="2020" name="Stud. Mycol.">
        <title>101 Dothideomycetes genomes: a test case for predicting lifestyles and emergence of pathogens.</title>
        <authorList>
            <person name="Haridas S."/>
            <person name="Albert R."/>
            <person name="Binder M."/>
            <person name="Bloem J."/>
            <person name="Labutti K."/>
            <person name="Salamov A."/>
            <person name="Andreopoulos B."/>
            <person name="Baker S."/>
            <person name="Barry K."/>
            <person name="Bills G."/>
            <person name="Bluhm B."/>
            <person name="Cannon C."/>
            <person name="Castanera R."/>
            <person name="Culley D."/>
            <person name="Daum C."/>
            <person name="Ezra D."/>
            <person name="Gonzalez J."/>
            <person name="Henrissat B."/>
            <person name="Kuo A."/>
            <person name="Liang C."/>
            <person name="Lipzen A."/>
            <person name="Lutzoni F."/>
            <person name="Magnuson J."/>
            <person name="Mondo S."/>
            <person name="Nolan M."/>
            <person name="Ohm R."/>
            <person name="Pangilinan J."/>
            <person name="Park H.-J."/>
            <person name="Ramirez L."/>
            <person name="Alfaro M."/>
            <person name="Sun H."/>
            <person name="Tritt A."/>
            <person name="Yoshinaga Y."/>
            <person name="Zwiers L.-H."/>
            <person name="Turgeon B."/>
            <person name="Goodwin S."/>
            <person name="Spatafora J."/>
            <person name="Crous P."/>
            <person name="Grigoriev I."/>
        </authorList>
    </citation>
    <scope>NUCLEOTIDE SEQUENCE</scope>
    <source>
        <strain evidence="3">ATCC 16933</strain>
    </source>
</reference>
<evidence type="ECO:0000313" key="3">
    <source>
        <dbReference type="EMBL" id="KAF2457449.1"/>
    </source>
</evidence>
<dbReference type="EMBL" id="MU001680">
    <property type="protein sequence ID" value="KAF2457449.1"/>
    <property type="molecule type" value="Genomic_DNA"/>
</dbReference>
<dbReference type="InterPro" id="IPR029058">
    <property type="entry name" value="AB_hydrolase_fold"/>
</dbReference>
<name>A0A6A6P0M9_9PEZI</name>
<dbReference type="Gene3D" id="3.40.50.1820">
    <property type="entry name" value="alpha/beta hydrolase"/>
    <property type="match status" value="1"/>
</dbReference>
<dbReference type="Gene3D" id="1.10.10.800">
    <property type="match status" value="1"/>
</dbReference>
<sequence length="307" mass="33507">MATVRKVTFPSNGIPIVGDLYLPPSGAPDRKRSAIVVSHPWTGVKEQTAGLHAQHLASAGFVALAFDAAYQGESGGEPRLLENPFQRAEDARAAVTFLSTLADEVDPERVGALGICALGGYVPFAAQTDTRMKAVATVSGACVGRLTREGLLPKGGYPKEQFVAMLKSANALRVREARKEPQELLATLPDNPEDVPESAPDLFRDAAWYYRTDRARHPRAPNKYDARSADLLGNYDSYAFNDLISPRPLLMIAGTDADTLYFSEAAIEKAKEPKELFLVKGKRHVDLYDDLSETMPKLVDFFAKNIV</sequence>